<name>C6PPQ3_9CLOT</name>
<protein>
    <submittedName>
        <fullName evidence="1">Uncharacterized protein</fullName>
    </submittedName>
</protein>
<sequence>MFFKIANEYIGEHNQLIVDKKKEKENIIKVKNTNFEDLIKVGNEIIKVQIDVLEKNYCLFNDLKNETEEFLKKHLKLQRKIQINIQYKIFLRKSSCYLNLIY</sequence>
<reference evidence="1 2" key="1">
    <citation type="submission" date="2009-06" db="EMBL/GenBank/DDBJ databases">
        <title>The draft genome of Clostridium carboxidivorans P7.</title>
        <authorList>
            <consortium name="US DOE Joint Genome Institute (JGI-PGF)"/>
            <person name="Lucas S."/>
            <person name="Copeland A."/>
            <person name="Lapidus A."/>
            <person name="Glavina del Rio T."/>
            <person name="Tice H."/>
            <person name="Bruce D."/>
            <person name="Goodwin L."/>
            <person name="Pitluck S."/>
            <person name="Larimer F."/>
            <person name="Land M.L."/>
            <person name="Hauser L."/>
            <person name="Hemme C.L."/>
        </authorList>
    </citation>
    <scope>NUCLEOTIDE SEQUENCE [LARGE SCALE GENOMIC DNA]</scope>
    <source>
        <strain evidence="1 2">P7</strain>
    </source>
</reference>
<keyword evidence="2" id="KW-1185">Reference proteome</keyword>
<organism evidence="1 2">
    <name type="scientific">Clostridium carboxidivorans P7</name>
    <dbReference type="NCBI Taxonomy" id="536227"/>
    <lineage>
        <taxon>Bacteria</taxon>
        <taxon>Bacillati</taxon>
        <taxon>Bacillota</taxon>
        <taxon>Clostridia</taxon>
        <taxon>Eubacteriales</taxon>
        <taxon>Clostridiaceae</taxon>
        <taxon>Clostridium</taxon>
    </lineage>
</organism>
<evidence type="ECO:0000313" key="1">
    <source>
        <dbReference type="EMBL" id="EET88783.1"/>
    </source>
</evidence>
<gene>
    <name evidence="1" type="ORF">CcarbDRAFT_0770</name>
</gene>
<proteinExistence type="predicted"/>
<dbReference type="RefSeq" id="WP_007059655.1">
    <property type="nucleotide sequence ID" value="NZ_ACVI01000008.1"/>
</dbReference>
<accession>C6PPQ3</accession>
<dbReference type="EMBL" id="ACVI01000008">
    <property type="protein sequence ID" value="EET88783.1"/>
    <property type="molecule type" value="Genomic_DNA"/>
</dbReference>
<evidence type="ECO:0000313" key="2">
    <source>
        <dbReference type="Proteomes" id="UP000004198"/>
    </source>
</evidence>
<dbReference type="Proteomes" id="UP000004198">
    <property type="component" value="Unassembled WGS sequence"/>
</dbReference>
<dbReference type="AlphaFoldDB" id="C6PPQ3"/>
<comment type="caution">
    <text evidence="1">The sequence shown here is derived from an EMBL/GenBank/DDBJ whole genome shotgun (WGS) entry which is preliminary data.</text>
</comment>